<comment type="caution">
    <text evidence="3">The sequence shown here is derived from an EMBL/GenBank/DDBJ whole genome shotgun (WGS) entry which is preliminary data.</text>
</comment>
<dbReference type="AlphaFoldDB" id="A0AAE0A292"/>
<accession>A0AAE0A292</accession>
<dbReference type="EMBL" id="JANJYJ010000007">
    <property type="protein sequence ID" value="KAK3198899.1"/>
    <property type="molecule type" value="Genomic_DNA"/>
</dbReference>
<dbReference type="Proteomes" id="UP001281410">
    <property type="component" value="Unassembled WGS sequence"/>
</dbReference>
<evidence type="ECO:0000313" key="3">
    <source>
        <dbReference type="EMBL" id="KAK3198899.1"/>
    </source>
</evidence>
<keyword evidence="2" id="KW-1133">Transmembrane helix</keyword>
<keyword evidence="4" id="KW-1185">Reference proteome</keyword>
<evidence type="ECO:0000256" key="2">
    <source>
        <dbReference type="SAM" id="Phobius"/>
    </source>
</evidence>
<name>A0AAE0A292_9ROSI</name>
<feature type="transmembrane region" description="Helical" evidence="2">
    <location>
        <begin position="77"/>
        <end position="94"/>
    </location>
</feature>
<reference evidence="3" key="1">
    <citation type="journal article" date="2023" name="Plant J.">
        <title>Genome sequences and population genomics provide insights into the demographic history, inbreeding, and mutation load of two 'living fossil' tree species of Dipteronia.</title>
        <authorList>
            <person name="Feng Y."/>
            <person name="Comes H.P."/>
            <person name="Chen J."/>
            <person name="Zhu S."/>
            <person name="Lu R."/>
            <person name="Zhang X."/>
            <person name="Li P."/>
            <person name="Qiu J."/>
            <person name="Olsen K.M."/>
            <person name="Qiu Y."/>
        </authorList>
    </citation>
    <scope>NUCLEOTIDE SEQUENCE</scope>
    <source>
        <strain evidence="3">NBL</strain>
    </source>
</reference>
<feature type="transmembrane region" description="Helical" evidence="2">
    <location>
        <begin position="100"/>
        <end position="123"/>
    </location>
</feature>
<gene>
    <name evidence="3" type="ORF">Dsin_022314</name>
</gene>
<evidence type="ECO:0000256" key="1">
    <source>
        <dbReference type="SAM" id="MobiDB-lite"/>
    </source>
</evidence>
<keyword evidence="2" id="KW-0472">Membrane</keyword>
<protein>
    <submittedName>
        <fullName evidence="3">Uncharacterized protein</fullName>
    </submittedName>
</protein>
<organism evidence="3 4">
    <name type="scientific">Dipteronia sinensis</name>
    <dbReference type="NCBI Taxonomy" id="43782"/>
    <lineage>
        <taxon>Eukaryota</taxon>
        <taxon>Viridiplantae</taxon>
        <taxon>Streptophyta</taxon>
        <taxon>Embryophyta</taxon>
        <taxon>Tracheophyta</taxon>
        <taxon>Spermatophyta</taxon>
        <taxon>Magnoliopsida</taxon>
        <taxon>eudicotyledons</taxon>
        <taxon>Gunneridae</taxon>
        <taxon>Pentapetalae</taxon>
        <taxon>rosids</taxon>
        <taxon>malvids</taxon>
        <taxon>Sapindales</taxon>
        <taxon>Sapindaceae</taxon>
        <taxon>Hippocastanoideae</taxon>
        <taxon>Acereae</taxon>
        <taxon>Dipteronia</taxon>
    </lineage>
</organism>
<sequence length="150" mass="16535">MNIEREKKAKKKAGFPTNEESAEAEETEKADDNVEAPVEAQIPNKSKVHKENTMKNRSRSRGAESLPKAILKRKKSTNYWLWAGPAVDIVGCGLEVLTGWIAFLCVFISTLLLKSAPIGLGVLTRSISKARSGSEKLHWVGMGWDGLWVA</sequence>
<evidence type="ECO:0000313" key="4">
    <source>
        <dbReference type="Proteomes" id="UP001281410"/>
    </source>
</evidence>
<feature type="compositionally biased region" description="Acidic residues" evidence="1">
    <location>
        <begin position="20"/>
        <end position="29"/>
    </location>
</feature>
<feature type="region of interest" description="Disordered" evidence="1">
    <location>
        <begin position="1"/>
        <end position="67"/>
    </location>
</feature>
<proteinExistence type="predicted"/>
<keyword evidence="2" id="KW-0812">Transmembrane</keyword>